<dbReference type="RefSeq" id="WP_035343400.1">
    <property type="nucleotide sequence ID" value="NZ_BAUU01000012.1"/>
</dbReference>
<reference evidence="1" key="1">
    <citation type="journal article" date="2014" name="Genome Announc.">
        <title>Draft Genome Sequences of Three Alkaliphilic Bacillus Strains, Bacillus wakoensis JCM 9140T, Bacillus akibai JCM 9157T, and Bacillus hemicellulosilyticus JCM 9152T.</title>
        <authorList>
            <person name="Yuki M."/>
            <person name="Oshima K."/>
            <person name="Suda W."/>
            <person name="Oshida Y."/>
            <person name="Kitamura K."/>
            <person name="Iida T."/>
            <person name="Hattori M."/>
            <person name="Ohkuma M."/>
        </authorList>
    </citation>
    <scope>NUCLEOTIDE SEQUENCE [LARGE SCALE GENOMIC DNA]</scope>
    <source>
        <strain evidence="1">JCM 9152</strain>
    </source>
</reference>
<dbReference type="AlphaFoldDB" id="W4QET5"/>
<protein>
    <submittedName>
        <fullName evidence="1">Uncharacterized protein</fullName>
    </submittedName>
</protein>
<organism evidence="1 2">
    <name type="scientific">Halalkalibacter hemicellulosilyticusJCM 9152</name>
    <dbReference type="NCBI Taxonomy" id="1236971"/>
    <lineage>
        <taxon>Bacteria</taxon>
        <taxon>Bacillati</taxon>
        <taxon>Bacillota</taxon>
        <taxon>Bacilli</taxon>
        <taxon>Bacillales</taxon>
        <taxon>Bacillaceae</taxon>
        <taxon>Halalkalibacter</taxon>
    </lineage>
</organism>
<evidence type="ECO:0000313" key="1">
    <source>
        <dbReference type="EMBL" id="GAE30610.1"/>
    </source>
</evidence>
<accession>W4QET5</accession>
<name>W4QET5_9BACI</name>
<dbReference type="OrthoDB" id="2880068at2"/>
<comment type="caution">
    <text evidence="1">The sequence shown here is derived from an EMBL/GenBank/DDBJ whole genome shotgun (WGS) entry which is preliminary data.</text>
</comment>
<dbReference type="EMBL" id="BAUU01000012">
    <property type="protein sequence ID" value="GAE30610.1"/>
    <property type="molecule type" value="Genomic_DNA"/>
</dbReference>
<gene>
    <name evidence="1" type="ORF">JCM9152_2022</name>
</gene>
<keyword evidence="2" id="KW-1185">Reference proteome</keyword>
<evidence type="ECO:0000313" key="2">
    <source>
        <dbReference type="Proteomes" id="UP000018895"/>
    </source>
</evidence>
<proteinExistence type="predicted"/>
<sequence>MQIYFSPEYFNEQSHVLNIVTDRNKPVGYLAFLLDETSNKMYVYGHLEEEGVSEDFKDLVKPYLQGLKKIKAEVEVYSYLSLGGKQVTIELDE</sequence>
<dbReference type="Proteomes" id="UP000018895">
    <property type="component" value="Unassembled WGS sequence"/>
</dbReference>